<dbReference type="EMBL" id="CP007026">
    <property type="protein sequence ID" value="AJA92897.1"/>
    <property type="molecule type" value="Genomic_DNA"/>
</dbReference>
<feature type="domain" description="Calcium/calmodulin-dependent protein kinase II association-domain" evidence="1">
    <location>
        <begin position="1"/>
        <end position="110"/>
    </location>
</feature>
<dbReference type="GO" id="GO:0004683">
    <property type="term" value="F:calcium/calmodulin-dependent protein kinase activity"/>
    <property type="evidence" value="ECO:0007669"/>
    <property type="project" value="InterPro"/>
</dbReference>
<evidence type="ECO:0000313" key="4">
    <source>
        <dbReference type="Proteomes" id="UP000030944"/>
    </source>
</evidence>
<dbReference type="Gene3D" id="3.10.450.50">
    <property type="match status" value="1"/>
</dbReference>
<reference evidence="3 5" key="4">
    <citation type="submission" date="2018-04" db="EMBL/GenBank/DDBJ databases">
        <title>Transcriptomics of ammonia oxidizing archaea.</title>
        <authorList>
            <person name="Carini P."/>
        </authorList>
    </citation>
    <scope>NUCLEOTIDE SEQUENCE [LARGE SCALE GENOMIC DNA]</scope>
    <source>
        <strain evidence="3 5">U25</strain>
    </source>
</reference>
<sequence>MLETWVEKIKTNDPKQVASLYHADGLLLGTFSDIERKGYDLILEYFENLLKAKVDVEIVTQHKHETESLIANSGLYNFIVDGKTVNARFSFVFIKTDGDWKILSHHSSVLPESH</sequence>
<reference evidence="5" key="3">
    <citation type="submission" date="2016-05" db="EMBL/GenBank/DDBJ databases">
        <authorList>
            <person name="Dupont C."/>
            <person name="Santoro A."/>
        </authorList>
    </citation>
    <scope>NUCLEOTIDE SEQUENCE [LARGE SCALE GENOMIC DNA]</scope>
    <source>
        <strain evidence="5">U25</strain>
    </source>
</reference>
<name>A0A0A7V1G5_9ARCH</name>
<dbReference type="KEGG" id="nbv:T478_0276"/>
<dbReference type="STRING" id="1410606.T478_0276"/>
<reference evidence="3" key="2">
    <citation type="submission" date="2016-05" db="EMBL/GenBank/DDBJ databases">
        <authorList>
            <person name="Lavstsen T."/>
            <person name="Jespersen J.S."/>
        </authorList>
    </citation>
    <scope>NUCLEOTIDE SEQUENCE [LARGE SCALE GENOMIC DNA]</scope>
    <source>
        <strain evidence="3">U25</strain>
    </source>
</reference>
<dbReference type="AlphaFoldDB" id="A0A0A7V1G5"/>
<evidence type="ECO:0000313" key="2">
    <source>
        <dbReference type="EMBL" id="AJA92897.1"/>
    </source>
</evidence>
<dbReference type="InterPro" id="IPR032710">
    <property type="entry name" value="NTF2-like_dom_sf"/>
</dbReference>
<dbReference type="RefSeq" id="WP_048104582.1">
    <property type="nucleotide sequence ID" value="NZ_CP007026.1"/>
</dbReference>
<keyword evidence="5" id="KW-1185">Reference proteome</keyword>
<dbReference type="EMBL" id="LXWN01000002">
    <property type="protein sequence ID" value="PTL87521.1"/>
    <property type="molecule type" value="Genomic_DNA"/>
</dbReference>
<proteinExistence type="predicted"/>
<organism evidence="2 4">
    <name type="scientific">Candidatus Nitrosopelagicus brevis</name>
    <dbReference type="NCBI Taxonomy" id="1410606"/>
    <lineage>
        <taxon>Archaea</taxon>
        <taxon>Nitrososphaerota</taxon>
    </lineage>
</organism>
<evidence type="ECO:0000313" key="3">
    <source>
        <dbReference type="EMBL" id="PTL87521.1"/>
    </source>
</evidence>
<dbReference type="Pfam" id="PF08332">
    <property type="entry name" value="CaMKII_AD"/>
    <property type="match status" value="1"/>
</dbReference>
<dbReference type="HOGENOM" id="CLU_123929_2_0_2"/>
<accession>A0A0A7V1G5</accession>
<dbReference type="Proteomes" id="UP000030944">
    <property type="component" value="Chromosome"/>
</dbReference>
<evidence type="ECO:0000259" key="1">
    <source>
        <dbReference type="Pfam" id="PF08332"/>
    </source>
</evidence>
<dbReference type="NCBIfam" id="TIGR02246">
    <property type="entry name" value="SgcJ/EcaC family oxidoreductase"/>
    <property type="match status" value="1"/>
</dbReference>
<dbReference type="InterPro" id="IPR011944">
    <property type="entry name" value="Steroid_delta5-4_isomerase"/>
</dbReference>
<dbReference type="GO" id="GO:0005516">
    <property type="term" value="F:calmodulin binding"/>
    <property type="evidence" value="ECO:0007669"/>
    <property type="project" value="InterPro"/>
</dbReference>
<dbReference type="GeneID" id="24816175"/>
<dbReference type="InterPro" id="IPR013543">
    <property type="entry name" value="Ca/CaM-dep_prot_kinase-assoc"/>
</dbReference>
<dbReference type="SUPFAM" id="SSF54427">
    <property type="entry name" value="NTF2-like"/>
    <property type="match status" value="1"/>
</dbReference>
<reference evidence="2 4" key="1">
    <citation type="journal article" date="2015" name="Proc. Natl. Acad. Sci. U.S.A.">
        <title>Genomic and proteomic characterization of "Candidatus Nitrosopelagicus brevis": An ammonia-oxidizing archaeon from the open ocean.</title>
        <authorList>
            <person name="Santoro A.E."/>
            <person name="Dupont C.L."/>
            <person name="Richter R.A."/>
            <person name="Craig M.T."/>
            <person name="Carini P."/>
            <person name="McIlvin M.R."/>
            <person name="Yang Y."/>
            <person name="Orsi W.D."/>
            <person name="Moran D.M."/>
            <person name="Saito M.A."/>
        </authorList>
    </citation>
    <scope>NUCLEOTIDE SEQUENCE [LARGE SCALE GENOMIC DNA]</scope>
    <source>
        <strain evidence="2">CN25</strain>
        <strain evidence="4">V2</strain>
    </source>
</reference>
<gene>
    <name evidence="3" type="ORF">A7X95_06455</name>
    <name evidence="2" type="ORF">T478_0276</name>
</gene>
<protein>
    <recommendedName>
        <fullName evidence="1">Calcium/calmodulin-dependent protein kinase II association-domain domain-containing protein</fullName>
    </recommendedName>
</protein>
<evidence type="ECO:0000313" key="5">
    <source>
        <dbReference type="Proteomes" id="UP000241022"/>
    </source>
</evidence>
<dbReference type="Proteomes" id="UP000241022">
    <property type="component" value="Unassembled WGS sequence"/>
</dbReference>